<dbReference type="InterPro" id="IPR028082">
    <property type="entry name" value="Peripla_BP_I"/>
</dbReference>
<dbReference type="SUPFAM" id="SSF47413">
    <property type="entry name" value="lambda repressor-like DNA-binding domains"/>
    <property type="match status" value="1"/>
</dbReference>
<organism evidence="5 6">
    <name type="scientific">Shinella yambaruensis</name>
    <dbReference type="NCBI Taxonomy" id="415996"/>
    <lineage>
        <taxon>Bacteria</taxon>
        <taxon>Pseudomonadati</taxon>
        <taxon>Pseudomonadota</taxon>
        <taxon>Alphaproteobacteria</taxon>
        <taxon>Hyphomicrobiales</taxon>
        <taxon>Rhizobiaceae</taxon>
        <taxon>Shinella</taxon>
    </lineage>
</organism>
<dbReference type="EMBL" id="BSOP01000042">
    <property type="protein sequence ID" value="GLR53615.1"/>
    <property type="molecule type" value="Genomic_DNA"/>
</dbReference>
<dbReference type="SUPFAM" id="SSF53822">
    <property type="entry name" value="Periplasmic binding protein-like I"/>
    <property type="match status" value="1"/>
</dbReference>
<dbReference type="Gene3D" id="1.10.260.40">
    <property type="entry name" value="lambda repressor-like DNA-binding domains"/>
    <property type="match status" value="1"/>
</dbReference>
<keyword evidence="2" id="KW-0238">DNA-binding</keyword>
<dbReference type="Gene3D" id="3.40.50.2300">
    <property type="match status" value="2"/>
</dbReference>
<dbReference type="CDD" id="cd06307">
    <property type="entry name" value="PBP1_sugar_binding"/>
    <property type="match status" value="1"/>
</dbReference>
<dbReference type="RefSeq" id="WP_244767680.1">
    <property type="nucleotide sequence ID" value="NZ_BSOP01000042.1"/>
</dbReference>
<dbReference type="Proteomes" id="UP001156702">
    <property type="component" value="Unassembled WGS sequence"/>
</dbReference>
<dbReference type="InterPro" id="IPR025997">
    <property type="entry name" value="SBP_2_dom"/>
</dbReference>
<reference evidence="6" key="1">
    <citation type="journal article" date="2019" name="Int. J. Syst. Evol. Microbiol.">
        <title>The Global Catalogue of Microorganisms (GCM) 10K type strain sequencing project: providing services to taxonomists for standard genome sequencing and annotation.</title>
        <authorList>
            <consortium name="The Broad Institute Genomics Platform"/>
            <consortium name="The Broad Institute Genome Sequencing Center for Infectious Disease"/>
            <person name="Wu L."/>
            <person name="Ma J."/>
        </authorList>
    </citation>
    <scope>NUCLEOTIDE SEQUENCE [LARGE SCALE GENOMIC DNA]</scope>
    <source>
        <strain evidence="6">NBRC 102122</strain>
    </source>
</reference>
<dbReference type="InterPro" id="IPR000843">
    <property type="entry name" value="HTH_LacI"/>
</dbReference>
<dbReference type="PANTHER" id="PTHR30146">
    <property type="entry name" value="LACI-RELATED TRANSCRIPTIONAL REPRESSOR"/>
    <property type="match status" value="1"/>
</dbReference>
<keyword evidence="6" id="KW-1185">Reference proteome</keyword>
<sequence length="347" mass="38003">MVSTRPRIQDIARVSGLSSATVDRVLNSRPGVSAKAVDLVRDAIQKLAENGPEERSDLGVYDIILPRNAGLSTEYLAAAFRYHADLCKVQHRVTFVERLNPQSLCRALQACAEQGTSGVAFQALEDPTVRDTVSQMANRNIPLVTVVSDLSSMGVSYVGLDNRAAGRTAGYLMGLLTRGAGPIAVLWGGHLYRAHDEREFGFRSALRTDFPNLEILDVTCTQDDTEEAYERLSEVLKRDPKLAGVYCVGAGIIGAINALKRHAGGSSSFVIGHNLTANTRDFLLQRRMEVVIHQDMTAIAEKALQFLVSGADKPRSLRGEVSISIVTRENISNHLNLDMLRDYMVKH</sequence>
<dbReference type="Pfam" id="PF13407">
    <property type="entry name" value="Peripla_BP_4"/>
    <property type="match status" value="1"/>
</dbReference>
<proteinExistence type="predicted"/>
<dbReference type="SMART" id="SM00354">
    <property type="entry name" value="HTH_LACI"/>
    <property type="match status" value="1"/>
</dbReference>
<dbReference type="InterPro" id="IPR010982">
    <property type="entry name" value="Lambda_DNA-bd_dom_sf"/>
</dbReference>
<dbReference type="CDD" id="cd01392">
    <property type="entry name" value="HTH_LacI"/>
    <property type="match status" value="1"/>
</dbReference>
<dbReference type="PROSITE" id="PS50932">
    <property type="entry name" value="HTH_LACI_2"/>
    <property type="match status" value="1"/>
</dbReference>
<protein>
    <submittedName>
        <fullName evidence="5">LacI family transcriptional regulator</fullName>
    </submittedName>
</protein>
<keyword evidence="1" id="KW-0805">Transcription regulation</keyword>
<dbReference type="PANTHER" id="PTHR30146:SF152">
    <property type="entry name" value="TRANSCRIPTIONAL REGULATORY PROTEIN"/>
    <property type="match status" value="1"/>
</dbReference>
<evidence type="ECO:0000313" key="5">
    <source>
        <dbReference type="EMBL" id="GLR53615.1"/>
    </source>
</evidence>
<evidence type="ECO:0000256" key="1">
    <source>
        <dbReference type="ARBA" id="ARBA00023015"/>
    </source>
</evidence>
<evidence type="ECO:0000256" key="2">
    <source>
        <dbReference type="ARBA" id="ARBA00023125"/>
    </source>
</evidence>
<gene>
    <name evidence="5" type="ORF">GCM10007923_48310</name>
</gene>
<keyword evidence="3" id="KW-0804">Transcription</keyword>
<name>A0ABQ5ZPP1_9HYPH</name>
<comment type="caution">
    <text evidence="5">The sequence shown here is derived from an EMBL/GenBank/DDBJ whole genome shotgun (WGS) entry which is preliminary data.</text>
</comment>
<evidence type="ECO:0000313" key="6">
    <source>
        <dbReference type="Proteomes" id="UP001156702"/>
    </source>
</evidence>
<accession>A0ABQ5ZPP1</accession>
<feature type="domain" description="HTH lacI-type" evidence="4">
    <location>
        <begin position="6"/>
        <end position="47"/>
    </location>
</feature>
<dbReference type="Pfam" id="PF00356">
    <property type="entry name" value="LacI"/>
    <property type="match status" value="1"/>
</dbReference>
<evidence type="ECO:0000256" key="3">
    <source>
        <dbReference type="ARBA" id="ARBA00023163"/>
    </source>
</evidence>
<evidence type="ECO:0000259" key="4">
    <source>
        <dbReference type="PROSITE" id="PS50932"/>
    </source>
</evidence>